<proteinExistence type="predicted"/>
<protein>
    <recommendedName>
        <fullName evidence="1">HEPN domain-containing protein</fullName>
    </recommendedName>
</protein>
<evidence type="ECO:0000313" key="2">
    <source>
        <dbReference type="EMBL" id="VAX34331.1"/>
    </source>
</evidence>
<dbReference type="SMART" id="SM00748">
    <property type="entry name" value="HEPN"/>
    <property type="match status" value="1"/>
</dbReference>
<dbReference type="SUPFAM" id="SSF81593">
    <property type="entry name" value="Nucleotidyltransferase substrate binding subunit/domain"/>
    <property type="match status" value="1"/>
</dbReference>
<dbReference type="EMBL" id="UOGI01000293">
    <property type="protein sequence ID" value="VAX34331.1"/>
    <property type="molecule type" value="Genomic_DNA"/>
</dbReference>
<dbReference type="Gene3D" id="1.20.120.330">
    <property type="entry name" value="Nucleotidyltransferases domain 2"/>
    <property type="match status" value="1"/>
</dbReference>
<name>A0A3B1D6B0_9ZZZZ</name>
<evidence type="ECO:0000259" key="1">
    <source>
        <dbReference type="PROSITE" id="PS50910"/>
    </source>
</evidence>
<dbReference type="InterPro" id="IPR007842">
    <property type="entry name" value="HEPN_dom"/>
</dbReference>
<accession>A0A3B1D6B0</accession>
<sequence length="124" mass="13705">MRVTDWINQAKRTVASAEHSMSGGFHEDACFLSHHAAMLGVTGLLTRKGVAATGSSVYFLLNRVETATKQLLHKARLLDTFYVPSRYPYCFEKGAPKDYFDEETAKEAIDSAKAILGFVETELG</sequence>
<dbReference type="PROSITE" id="PS50910">
    <property type="entry name" value="HEPN"/>
    <property type="match status" value="1"/>
</dbReference>
<dbReference type="Pfam" id="PF05168">
    <property type="entry name" value="HEPN"/>
    <property type="match status" value="1"/>
</dbReference>
<feature type="domain" description="HEPN" evidence="1">
    <location>
        <begin position="7"/>
        <end position="115"/>
    </location>
</feature>
<organism evidence="2">
    <name type="scientific">hydrothermal vent metagenome</name>
    <dbReference type="NCBI Taxonomy" id="652676"/>
    <lineage>
        <taxon>unclassified sequences</taxon>
        <taxon>metagenomes</taxon>
        <taxon>ecological metagenomes</taxon>
    </lineage>
</organism>
<gene>
    <name evidence="2" type="ORF">MNBD_NITROSPIRAE03-388</name>
</gene>
<reference evidence="2" key="1">
    <citation type="submission" date="2018-06" db="EMBL/GenBank/DDBJ databases">
        <authorList>
            <person name="Zhirakovskaya E."/>
        </authorList>
    </citation>
    <scope>NUCLEOTIDE SEQUENCE</scope>
</reference>
<dbReference type="AlphaFoldDB" id="A0A3B1D6B0"/>